<dbReference type="Pfam" id="PF00704">
    <property type="entry name" value="Glyco_hydro_18"/>
    <property type="match status" value="1"/>
</dbReference>
<proteinExistence type="predicted"/>
<keyword evidence="1 5" id="KW-0378">Hydrolase</keyword>
<dbReference type="InterPro" id="IPR001223">
    <property type="entry name" value="Glyco_hydro18_cat"/>
</dbReference>
<organism evidence="5 6">
    <name type="scientific">Thermaerobacter composti</name>
    <dbReference type="NCBI Taxonomy" id="554949"/>
    <lineage>
        <taxon>Bacteria</taxon>
        <taxon>Bacillati</taxon>
        <taxon>Bacillota</taxon>
        <taxon>Clostridia</taxon>
        <taxon>Eubacteriales</taxon>
        <taxon>Clostridiales Family XVII. Incertae Sedis</taxon>
        <taxon>Thermaerobacter</taxon>
    </lineage>
</organism>
<keyword evidence="2" id="KW-0326">Glycosidase</keyword>
<accession>A0ABZ0QPP3</accession>
<name>A0ABZ0QPP3_9FIRM</name>
<dbReference type="Gene3D" id="3.20.20.80">
    <property type="entry name" value="Glycosidases"/>
    <property type="match status" value="1"/>
</dbReference>
<dbReference type="Gene3D" id="3.10.50.10">
    <property type="match status" value="1"/>
</dbReference>
<feature type="region of interest" description="Disordered" evidence="3">
    <location>
        <begin position="1"/>
        <end position="22"/>
    </location>
</feature>
<dbReference type="SUPFAM" id="SSF51445">
    <property type="entry name" value="(Trans)glycosidases"/>
    <property type="match status" value="1"/>
</dbReference>
<dbReference type="SMART" id="SM00636">
    <property type="entry name" value="Glyco_18"/>
    <property type="match status" value="1"/>
</dbReference>
<dbReference type="PANTHER" id="PTHR46066">
    <property type="entry name" value="CHITINASE DOMAIN-CONTAINING PROTEIN 1 FAMILY MEMBER"/>
    <property type="match status" value="1"/>
</dbReference>
<dbReference type="InterPro" id="IPR029070">
    <property type="entry name" value="Chitinase_insertion_sf"/>
</dbReference>
<evidence type="ECO:0000256" key="1">
    <source>
        <dbReference type="ARBA" id="ARBA00022801"/>
    </source>
</evidence>
<evidence type="ECO:0000259" key="4">
    <source>
        <dbReference type="PROSITE" id="PS51910"/>
    </source>
</evidence>
<keyword evidence="6" id="KW-1185">Reference proteome</keyword>
<dbReference type="PANTHER" id="PTHR46066:SF2">
    <property type="entry name" value="CHITINASE DOMAIN-CONTAINING PROTEIN 1"/>
    <property type="match status" value="1"/>
</dbReference>
<dbReference type="InterPro" id="IPR011583">
    <property type="entry name" value="Chitinase_II/V-like_cat"/>
</dbReference>
<protein>
    <submittedName>
        <fullName evidence="5">Glycosyl hydrolase family 18 protein</fullName>
    </submittedName>
</protein>
<dbReference type="Proteomes" id="UP001304683">
    <property type="component" value="Chromosome"/>
</dbReference>
<sequence length="404" mass="45011">MTTLPPQCPERPSCRPGRGRRARRRPSVIRLVALALGAALFLGACAGGPAARPPAKPGDGQRPGPPSNRAAGIVGNDPVVYGFYTEPEPEAGLPGSFPTMVRHARDLDVVVPFWFRLAESGDGTIEAYGAPPPPRRRQVIADAHRRGLKVELILHNLLYGSGDRSAATARRFLRDPRAQDRAIRGMLDLMRQEGYDGVHLDLETVPPEERPRLTAFVRKVREALPEGKLLSIAVFPRDRDDPTDPNAGAYDYAALGRAVDFFILMTYSEHRADTPPGPLASLDYVDRMVRYALRHVPREKVIVGLGAFGFDWGGDGLPRYLDHAQAVRLARERGVEVRWDDRARVPFFTYTGDDGSSHAVYFENGRSWAEKLDLVRRHRVRGVAIWRLGMEDPAGWREIARRLR</sequence>
<evidence type="ECO:0000313" key="6">
    <source>
        <dbReference type="Proteomes" id="UP001304683"/>
    </source>
</evidence>
<evidence type="ECO:0000256" key="2">
    <source>
        <dbReference type="ARBA" id="ARBA00023295"/>
    </source>
</evidence>
<evidence type="ECO:0000313" key="5">
    <source>
        <dbReference type="EMBL" id="WPD19466.1"/>
    </source>
</evidence>
<dbReference type="InterPro" id="IPR041704">
    <property type="entry name" value="CFLE_GH18"/>
</dbReference>
<dbReference type="PROSITE" id="PS51910">
    <property type="entry name" value="GH18_2"/>
    <property type="match status" value="1"/>
</dbReference>
<dbReference type="RefSeq" id="WP_318750989.1">
    <property type="nucleotide sequence ID" value="NZ_CP132508.1"/>
</dbReference>
<reference evidence="5 6" key="1">
    <citation type="submission" date="2023-08" db="EMBL/GenBank/DDBJ databases">
        <title>Genome sequence of Thermaerobacter compostii strain Ins1, a spore-forming filamentous bacterium isolated from a deep geothermal reservoir.</title>
        <authorList>
            <person name="Bregnard D."/>
            <person name="Gonzalez D."/>
            <person name="Junier P."/>
        </authorList>
    </citation>
    <scope>NUCLEOTIDE SEQUENCE [LARGE SCALE GENOMIC DNA]</scope>
    <source>
        <strain evidence="5 6">Ins1</strain>
    </source>
</reference>
<dbReference type="CDD" id="cd02874">
    <property type="entry name" value="GH18_CFLE_spore_hydrolase"/>
    <property type="match status" value="1"/>
</dbReference>
<dbReference type="GO" id="GO:0016787">
    <property type="term" value="F:hydrolase activity"/>
    <property type="evidence" value="ECO:0007669"/>
    <property type="project" value="UniProtKB-KW"/>
</dbReference>
<dbReference type="InterPro" id="IPR017853">
    <property type="entry name" value="GH"/>
</dbReference>
<feature type="domain" description="GH18" evidence="4">
    <location>
        <begin position="78"/>
        <end position="404"/>
    </location>
</feature>
<feature type="region of interest" description="Disordered" evidence="3">
    <location>
        <begin position="49"/>
        <end position="72"/>
    </location>
</feature>
<evidence type="ECO:0000256" key="3">
    <source>
        <dbReference type="SAM" id="MobiDB-lite"/>
    </source>
</evidence>
<dbReference type="EMBL" id="CP132508">
    <property type="protein sequence ID" value="WPD19466.1"/>
    <property type="molecule type" value="Genomic_DNA"/>
</dbReference>
<gene>
    <name evidence="5" type="ORF">Q5761_02015</name>
</gene>